<dbReference type="InterPro" id="IPR028098">
    <property type="entry name" value="Glyco_trans_4-like_N"/>
</dbReference>
<evidence type="ECO:0000259" key="1">
    <source>
        <dbReference type="Pfam" id="PF13439"/>
    </source>
</evidence>
<comment type="caution">
    <text evidence="2">The sequence shown here is derived from an EMBL/GenBank/DDBJ whole genome shotgun (WGS) entry which is preliminary data.</text>
</comment>
<keyword evidence="3" id="KW-1185">Reference proteome</keyword>
<dbReference type="Pfam" id="PF13692">
    <property type="entry name" value="Glyco_trans_1_4"/>
    <property type="match status" value="1"/>
</dbReference>
<dbReference type="RefSeq" id="WP_269816300.1">
    <property type="nucleotide sequence ID" value="NZ_WTYL01000002.1"/>
</dbReference>
<proteinExistence type="predicted"/>
<gene>
    <name evidence="2" type="ORF">GRI65_08010</name>
</gene>
<accession>A0A845B4P7</accession>
<evidence type="ECO:0000313" key="3">
    <source>
        <dbReference type="Proteomes" id="UP000431922"/>
    </source>
</evidence>
<dbReference type="Pfam" id="PF13439">
    <property type="entry name" value="Glyco_transf_4"/>
    <property type="match status" value="1"/>
</dbReference>
<feature type="domain" description="Glycosyltransferase subfamily 4-like N-terminal" evidence="1">
    <location>
        <begin position="19"/>
        <end position="173"/>
    </location>
</feature>
<dbReference type="PANTHER" id="PTHR12526">
    <property type="entry name" value="GLYCOSYLTRANSFERASE"/>
    <property type="match status" value="1"/>
</dbReference>
<reference evidence="2 3" key="1">
    <citation type="submission" date="2019-12" db="EMBL/GenBank/DDBJ databases">
        <title>Genomic-based taxomic classification of the family Erythrobacteraceae.</title>
        <authorList>
            <person name="Xu L."/>
        </authorList>
    </citation>
    <scope>NUCLEOTIDE SEQUENCE [LARGE SCALE GENOMIC DNA]</scope>
    <source>
        <strain evidence="2 3">KCTC 42453</strain>
    </source>
</reference>
<organism evidence="2 3">
    <name type="scientific">Allopontixanthobacter sediminis</name>
    <dbReference type="NCBI Taxonomy" id="1689985"/>
    <lineage>
        <taxon>Bacteria</taxon>
        <taxon>Pseudomonadati</taxon>
        <taxon>Pseudomonadota</taxon>
        <taxon>Alphaproteobacteria</taxon>
        <taxon>Sphingomonadales</taxon>
        <taxon>Erythrobacteraceae</taxon>
        <taxon>Allopontixanthobacter</taxon>
    </lineage>
</organism>
<dbReference type="EMBL" id="WTYL01000002">
    <property type="protein sequence ID" value="MXP44397.1"/>
    <property type="molecule type" value="Genomic_DNA"/>
</dbReference>
<dbReference type="Proteomes" id="UP000431922">
    <property type="component" value="Unassembled WGS sequence"/>
</dbReference>
<sequence>MTQPARPTVLHIITGLGTGGAERMLAQIVSRGDRFVHEVIVLADRGPVGAQLAAEGHRVTAIGAATRLNGILAIPRVWREVRRRAPDAVQSWLVHANLVSAVVTPRRVKLLWSVRHSLDGFHRENRLTRFAVALGAKLARRPQSIIYNSGVAADHHEAIGYPRDRRMVIPNGFALVADDVVAESRTSTRAALGVGDRDVLVGMVGRVHPIKNHEGFLEACTMLAGNFPAMRIVLIGKGTEPEGALAQKYSHRLDGKVLWLGERSDVLALTSALDIACNTSYGEAFSNVVGEAMSYGVPCVVTDVGESAALLGESGWVVPSPDPKDIELSLQQALSMSPGGRRQLGALARQRIAKHFSIEAIVRQYEDHYASLFVQSAKSNILNWL</sequence>
<protein>
    <submittedName>
        <fullName evidence="2">Glycosyltransferase</fullName>
    </submittedName>
</protein>
<dbReference type="SUPFAM" id="SSF53756">
    <property type="entry name" value="UDP-Glycosyltransferase/glycogen phosphorylase"/>
    <property type="match status" value="1"/>
</dbReference>
<dbReference type="AlphaFoldDB" id="A0A845B4P7"/>
<dbReference type="Gene3D" id="3.40.50.2000">
    <property type="entry name" value="Glycogen Phosphorylase B"/>
    <property type="match status" value="2"/>
</dbReference>
<dbReference type="GO" id="GO:0016757">
    <property type="term" value="F:glycosyltransferase activity"/>
    <property type="evidence" value="ECO:0007669"/>
    <property type="project" value="TreeGrafter"/>
</dbReference>
<dbReference type="PANTHER" id="PTHR12526:SF638">
    <property type="entry name" value="SPORE COAT PROTEIN SA"/>
    <property type="match status" value="1"/>
</dbReference>
<evidence type="ECO:0000313" key="2">
    <source>
        <dbReference type="EMBL" id="MXP44397.1"/>
    </source>
</evidence>
<name>A0A845B4P7_9SPHN</name>
<keyword evidence="2" id="KW-0808">Transferase</keyword>